<accession>A0A1F5C6H9</accession>
<feature type="transmembrane region" description="Helical" evidence="1">
    <location>
        <begin position="84"/>
        <end position="106"/>
    </location>
</feature>
<feature type="transmembrane region" description="Helical" evidence="1">
    <location>
        <begin position="43"/>
        <end position="63"/>
    </location>
</feature>
<dbReference type="InterPro" id="IPR043993">
    <property type="entry name" value="T4SS_pilin"/>
</dbReference>
<keyword evidence="1" id="KW-1133">Transmembrane helix</keyword>
<protein>
    <submittedName>
        <fullName evidence="2">Uncharacterized protein</fullName>
    </submittedName>
</protein>
<evidence type="ECO:0000256" key="1">
    <source>
        <dbReference type="SAM" id="Phobius"/>
    </source>
</evidence>
<reference evidence="2 3" key="1">
    <citation type="journal article" date="2016" name="Nat. Commun.">
        <title>Thousands of microbial genomes shed light on interconnected biogeochemical processes in an aquifer system.</title>
        <authorList>
            <person name="Anantharaman K."/>
            <person name="Brown C.T."/>
            <person name="Hug L.A."/>
            <person name="Sharon I."/>
            <person name="Castelle C.J."/>
            <person name="Probst A.J."/>
            <person name="Thomas B.C."/>
            <person name="Singh A."/>
            <person name="Wilkins M.J."/>
            <person name="Karaoz U."/>
            <person name="Brodie E.L."/>
            <person name="Williams K.H."/>
            <person name="Hubbard S.S."/>
            <person name="Banfield J.F."/>
        </authorList>
    </citation>
    <scope>NUCLEOTIDE SEQUENCE [LARGE SCALE GENOMIC DNA]</scope>
</reference>
<sequence>MKKLFVKIKWSLLGMFLPALTLAQITSAPRITTVPSDLESTISNIINVIISVVGLIAIVVIVIGGIKIITSGGDDEAKKSGTNFITYGIIGLVVVILAYAIVSFIITRIR</sequence>
<evidence type="ECO:0000313" key="2">
    <source>
        <dbReference type="EMBL" id="OGD38468.1"/>
    </source>
</evidence>
<organism evidence="2 3">
    <name type="scientific">Candidatus Azambacteria bacterium RIFCSPLOWO2_01_FULL_37_9</name>
    <dbReference type="NCBI Taxonomy" id="1797297"/>
    <lineage>
        <taxon>Bacteria</taxon>
        <taxon>Candidatus Azamiibacteriota</taxon>
    </lineage>
</organism>
<proteinExistence type="predicted"/>
<dbReference type="EMBL" id="MEYQ01000043">
    <property type="protein sequence ID" value="OGD38468.1"/>
    <property type="molecule type" value="Genomic_DNA"/>
</dbReference>
<keyword evidence="1" id="KW-0472">Membrane</keyword>
<dbReference type="AlphaFoldDB" id="A0A1F5C6H9"/>
<evidence type="ECO:0000313" key="3">
    <source>
        <dbReference type="Proteomes" id="UP000177947"/>
    </source>
</evidence>
<keyword evidence="1" id="KW-0812">Transmembrane</keyword>
<comment type="caution">
    <text evidence="2">The sequence shown here is derived from an EMBL/GenBank/DDBJ whole genome shotgun (WGS) entry which is preliminary data.</text>
</comment>
<name>A0A1F5C6H9_9BACT</name>
<gene>
    <name evidence="2" type="ORF">A2907_02770</name>
</gene>
<dbReference type="Pfam" id="PF18895">
    <property type="entry name" value="T4SS_pilin"/>
    <property type="match status" value="1"/>
</dbReference>
<dbReference type="Proteomes" id="UP000177947">
    <property type="component" value="Unassembled WGS sequence"/>
</dbReference>